<dbReference type="eggNOG" id="ENOG502RS71">
    <property type="taxonomic scope" value="Eukaryota"/>
</dbReference>
<evidence type="ECO:0000256" key="1">
    <source>
        <dbReference type="SAM" id="MobiDB-lite"/>
    </source>
</evidence>
<keyword evidence="3" id="KW-1185">Reference proteome</keyword>
<accession>W3X0F6</accession>
<dbReference type="Proteomes" id="UP000030651">
    <property type="component" value="Unassembled WGS sequence"/>
</dbReference>
<dbReference type="GeneID" id="19274446"/>
<feature type="compositionally biased region" description="Pro residues" evidence="1">
    <location>
        <begin position="23"/>
        <end position="32"/>
    </location>
</feature>
<reference evidence="3" key="1">
    <citation type="journal article" date="2015" name="BMC Genomics">
        <title>Genomic and transcriptomic analysis of the endophytic fungus Pestalotiopsis fici reveals its lifestyle and high potential for synthesis of natural products.</title>
        <authorList>
            <person name="Wang X."/>
            <person name="Zhang X."/>
            <person name="Liu L."/>
            <person name="Xiang M."/>
            <person name="Wang W."/>
            <person name="Sun X."/>
            <person name="Che Y."/>
            <person name="Guo L."/>
            <person name="Liu G."/>
            <person name="Guo L."/>
            <person name="Wang C."/>
            <person name="Yin W.B."/>
            <person name="Stadler M."/>
            <person name="Zhang X."/>
            <person name="Liu X."/>
        </authorList>
    </citation>
    <scope>NUCLEOTIDE SEQUENCE [LARGE SCALE GENOMIC DNA]</scope>
    <source>
        <strain evidence="3">W106-1 / CGMCC3.15140</strain>
    </source>
</reference>
<gene>
    <name evidence="2" type="ORF">PFICI_09433</name>
</gene>
<evidence type="ECO:0000313" key="2">
    <source>
        <dbReference type="EMBL" id="ETS79580.1"/>
    </source>
</evidence>
<sequence length="472" mass="54337">MPKRKNAKLVPHDDGGQKQKSKLPPPVRLEAPPPMHHQVQALVAAAYPDKKRLTNAWDDRRGDLKRRRTDSLMSLPWELPGEGRLNQLGQKIESPHYTTQHLSGMVDNKLLLQERVSQWRNMISTTSKSENPKSGLGTFARVPTEVRDMILSYLLVHYNDIRVLNNWSLVYERSRPNLHVGILRVCRIFHRQGIRILYGENTFKYLVRDPSPMNPHTQLVIDHVYNSNHIPMEKHIHLVKKVKLVVEANRMHWYDIREAVPRALLMFVPGQLHTVAIELPAQTRESLGLDPDIGTNMDDVPVSDWLHGNTLVLKTLQQLNCQFIRMLALTYENESFEALIDRRSHFTQRGAGDGRSDMWSEDQLMLANRKMEATKSCARLGALWHWLRRLALEGTADDVGPFLQHVAEPEVSNHFQLESPAASNRRNPRRAQRLTSGWFNYNVGDIGRAESDDDYEDDGHNHDDDDDSIFVR</sequence>
<evidence type="ECO:0008006" key="4">
    <source>
        <dbReference type="Google" id="ProtNLM"/>
    </source>
</evidence>
<dbReference type="OrthoDB" id="5413827at2759"/>
<evidence type="ECO:0000313" key="3">
    <source>
        <dbReference type="Proteomes" id="UP000030651"/>
    </source>
</evidence>
<feature type="region of interest" description="Disordered" evidence="1">
    <location>
        <begin position="449"/>
        <end position="472"/>
    </location>
</feature>
<dbReference type="InParanoid" id="W3X0F6"/>
<organism evidence="2 3">
    <name type="scientific">Pestalotiopsis fici (strain W106-1 / CGMCC3.15140)</name>
    <dbReference type="NCBI Taxonomy" id="1229662"/>
    <lineage>
        <taxon>Eukaryota</taxon>
        <taxon>Fungi</taxon>
        <taxon>Dikarya</taxon>
        <taxon>Ascomycota</taxon>
        <taxon>Pezizomycotina</taxon>
        <taxon>Sordariomycetes</taxon>
        <taxon>Xylariomycetidae</taxon>
        <taxon>Amphisphaeriales</taxon>
        <taxon>Sporocadaceae</taxon>
        <taxon>Pestalotiopsis</taxon>
    </lineage>
</organism>
<proteinExistence type="predicted"/>
<dbReference type="KEGG" id="pfy:PFICI_09433"/>
<dbReference type="RefSeq" id="XP_007836205.1">
    <property type="nucleotide sequence ID" value="XM_007838014.1"/>
</dbReference>
<feature type="region of interest" description="Disordered" evidence="1">
    <location>
        <begin position="1"/>
        <end position="32"/>
    </location>
</feature>
<dbReference type="HOGENOM" id="CLU_578853_0_0_1"/>
<name>W3X0F6_PESFW</name>
<dbReference type="EMBL" id="KI912114">
    <property type="protein sequence ID" value="ETS79580.1"/>
    <property type="molecule type" value="Genomic_DNA"/>
</dbReference>
<dbReference type="AlphaFoldDB" id="W3X0F6"/>
<protein>
    <recommendedName>
        <fullName evidence="4">F-box domain-containing protein</fullName>
    </recommendedName>
</protein>